<dbReference type="EMBL" id="FMVN01000002">
    <property type="protein sequence ID" value="SCX90554.1"/>
    <property type="molecule type" value="Genomic_DNA"/>
</dbReference>
<feature type="domain" description="HTH lysR-type" evidence="5">
    <location>
        <begin position="1"/>
        <end position="53"/>
    </location>
</feature>
<dbReference type="Pfam" id="PF03466">
    <property type="entry name" value="LysR_substrate"/>
    <property type="match status" value="1"/>
</dbReference>
<evidence type="ECO:0000313" key="6">
    <source>
        <dbReference type="EMBL" id="CEG59460.1"/>
    </source>
</evidence>
<evidence type="ECO:0000313" key="7">
    <source>
        <dbReference type="EMBL" id="SCX90554.1"/>
    </source>
</evidence>
<evidence type="ECO:0000256" key="1">
    <source>
        <dbReference type="ARBA" id="ARBA00009437"/>
    </source>
</evidence>
<comment type="similarity">
    <text evidence="1">Belongs to the LysR transcriptional regulatory family.</text>
</comment>
<dbReference type="RefSeq" id="WP_045098044.1">
    <property type="nucleotide sequence ID" value="NZ_CP020614.1"/>
</dbReference>
<dbReference type="PANTHER" id="PTHR30579:SF2">
    <property type="entry name" value="HTH-TYPE TRANSCRIPTIONAL REGULATOR ARGP"/>
    <property type="match status" value="1"/>
</dbReference>
<dbReference type="GO" id="GO:0003677">
    <property type="term" value="F:DNA binding"/>
    <property type="evidence" value="ECO:0007669"/>
    <property type="project" value="UniProtKB-KW"/>
</dbReference>
<dbReference type="InterPro" id="IPR000847">
    <property type="entry name" value="LysR_HTH_N"/>
</dbReference>
<dbReference type="SUPFAM" id="SSF46785">
    <property type="entry name" value="Winged helix' DNA-binding domain"/>
    <property type="match status" value="1"/>
</dbReference>
<accession>A0A098GBX0</accession>
<dbReference type="NCBIfam" id="NF002964">
    <property type="entry name" value="PRK03635.1"/>
    <property type="match status" value="1"/>
</dbReference>
<dbReference type="InterPro" id="IPR005119">
    <property type="entry name" value="LysR_subst-bd"/>
</dbReference>
<keyword evidence="9" id="KW-1185">Reference proteome</keyword>
<dbReference type="NCBIfam" id="TIGR03298">
    <property type="entry name" value="argP"/>
    <property type="match status" value="1"/>
</dbReference>
<evidence type="ECO:0000313" key="9">
    <source>
        <dbReference type="Proteomes" id="UP000182998"/>
    </source>
</evidence>
<sequence>MRIEQRGLQALDAVIQTQSFAEAAKRLFITQPAVSLRIKQLEAQFGQPLLIRTLPYKATALGEKLLSLLQRTRLLEDHLLQEIKRDTPARLSIALNRDSLETWFIRLLDELSLLEKINIDIITDDQELTIDYFRQGSVSSCITSFNKALPGCECVLLGHMDYLLVASQDFINRHFKPKKTLEENLIAAPVIIFDDRDRLPEQYFKHFFGKSLPLGRHHKVPSVQGYKQFALHGYGYGLIPRLDILEELAKGDLVDICPDKPWLMPLYWHYWQLPARQYQRFIEKIVTEAKRFLV</sequence>
<reference evidence="8" key="1">
    <citation type="submission" date="2014-09" db="EMBL/GenBank/DDBJ databases">
        <authorList>
            <person name="Gomez-Valero L."/>
        </authorList>
    </citation>
    <scope>NUCLEOTIDE SEQUENCE [LARGE SCALE GENOMIC DNA]</scope>
    <source>
        <strain evidence="8">ATCC33218</strain>
    </source>
</reference>
<dbReference type="HOGENOM" id="CLU_063829_0_0_6"/>
<evidence type="ECO:0000259" key="5">
    <source>
        <dbReference type="PROSITE" id="PS50931"/>
    </source>
</evidence>
<dbReference type="Proteomes" id="UP000032414">
    <property type="component" value="Chromosome I"/>
</dbReference>
<gene>
    <name evidence="6" type="ORF">LMI_0092</name>
    <name evidence="7" type="ORF">SAMN02982997_00329</name>
</gene>
<evidence type="ECO:0000313" key="8">
    <source>
        <dbReference type="Proteomes" id="UP000032414"/>
    </source>
</evidence>
<name>A0A098GBX0_LEGMI</name>
<dbReference type="GO" id="GO:0003700">
    <property type="term" value="F:DNA-binding transcription factor activity"/>
    <property type="evidence" value="ECO:0007669"/>
    <property type="project" value="InterPro"/>
</dbReference>
<dbReference type="SUPFAM" id="SSF53850">
    <property type="entry name" value="Periplasmic binding protein-like II"/>
    <property type="match status" value="1"/>
</dbReference>
<keyword evidence="2" id="KW-0805">Transcription regulation</keyword>
<evidence type="ECO:0000256" key="4">
    <source>
        <dbReference type="ARBA" id="ARBA00023163"/>
    </source>
</evidence>
<dbReference type="Pfam" id="PF00126">
    <property type="entry name" value="HTH_1"/>
    <property type="match status" value="1"/>
</dbReference>
<dbReference type="PATRIC" id="fig|451.8.peg.1060"/>
<keyword evidence="3" id="KW-0238">DNA-binding</keyword>
<dbReference type="OrthoDB" id="3252676at2"/>
<proteinExistence type="inferred from homology"/>
<evidence type="ECO:0000256" key="3">
    <source>
        <dbReference type="ARBA" id="ARBA00023125"/>
    </source>
</evidence>
<dbReference type="Gene3D" id="1.10.10.10">
    <property type="entry name" value="Winged helix-like DNA-binding domain superfamily/Winged helix DNA-binding domain"/>
    <property type="match status" value="1"/>
</dbReference>
<dbReference type="InterPro" id="IPR036390">
    <property type="entry name" value="WH_DNA-bd_sf"/>
</dbReference>
<dbReference type="EMBL" id="LN614830">
    <property type="protein sequence ID" value="CEG59460.1"/>
    <property type="molecule type" value="Genomic_DNA"/>
</dbReference>
<dbReference type="Gene3D" id="3.40.190.290">
    <property type="match status" value="1"/>
</dbReference>
<dbReference type="STRING" id="451.B6N58_00425"/>
<organism evidence="6 8">
    <name type="scientific">Legionella micdadei</name>
    <name type="common">Tatlockia micdadei</name>
    <dbReference type="NCBI Taxonomy" id="451"/>
    <lineage>
        <taxon>Bacteria</taxon>
        <taxon>Pseudomonadati</taxon>
        <taxon>Pseudomonadota</taxon>
        <taxon>Gammaproteobacteria</taxon>
        <taxon>Legionellales</taxon>
        <taxon>Legionellaceae</taxon>
        <taxon>Legionella</taxon>
    </lineage>
</organism>
<dbReference type="InterPro" id="IPR036388">
    <property type="entry name" value="WH-like_DNA-bd_sf"/>
</dbReference>
<evidence type="ECO:0000256" key="2">
    <source>
        <dbReference type="ARBA" id="ARBA00023015"/>
    </source>
</evidence>
<dbReference type="KEGG" id="tmc:LMI_0092"/>
<dbReference type="Proteomes" id="UP000182998">
    <property type="component" value="Unassembled WGS sequence"/>
</dbReference>
<dbReference type="PROSITE" id="PS50931">
    <property type="entry name" value="HTH_LYSR"/>
    <property type="match status" value="1"/>
</dbReference>
<reference evidence="7 9" key="3">
    <citation type="submission" date="2016-10" db="EMBL/GenBank/DDBJ databases">
        <authorList>
            <person name="Varghese N."/>
            <person name="Submissions S."/>
        </authorList>
    </citation>
    <scope>NUCLEOTIDE SEQUENCE [LARGE SCALE GENOMIC DNA]</scope>
    <source>
        <strain evidence="7 9">ATCC 33218</strain>
    </source>
</reference>
<protein>
    <submittedName>
        <fullName evidence="7">LysR family transcriptional regulator, chromosome initiation inhibitor</fullName>
    </submittedName>
    <submittedName>
        <fullName evidence="6">Putative transcriptional regulator, LysR family</fullName>
    </submittedName>
</protein>
<dbReference type="PANTHER" id="PTHR30579">
    <property type="entry name" value="TRANSCRIPTIONAL REGULATOR"/>
    <property type="match status" value="1"/>
</dbReference>
<dbReference type="PRINTS" id="PR00039">
    <property type="entry name" value="HTHLYSR"/>
</dbReference>
<dbReference type="InterPro" id="IPR050176">
    <property type="entry name" value="LTTR"/>
</dbReference>
<keyword evidence="4" id="KW-0804">Transcription</keyword>
<dbReference type="InterPro" id="IPR017685">
    <property type="entry name" value="ArgP"/>
</dbReference>
<reference evidence="6" key="2">
    <citation type="submission" date="2014-09" db="EMBL/GenBank/DDBJ databases">
        <authorList>
            <person name="GOMEZ-VALERO Laura"/>
        </authorList>
    </citation>
    <scope>NUCLEOTIDE SEQUENCE</scope>
    <source>
        <strain evidence="6">ATCC33218</strain>
    </source>
</reference>
<dbReference type="AlphaFoldDB" id="A0A098GBX0"/>